<evidence type="ECO:0000313" key="9">
    <source>
        <dbReference type="Proteomes" id="UP000006729"/>
    </source>
</evidence>
<dbReference type="FunFam" id="2.60.40.420:FF:000003">
    <property type="entry name" value="Blue copper"/>
    <property type="match status" value="1"/>
</dbReference>
<dbReference type="GO" id="GO:0005886">
    <property type="term" value="C:plasma membrane"/>
    <property type="evidence" value="ECO:0000318"/>
    <property type="project" value="GO_Central"/>
</dbReference>
<feature type="domain" description="Phytocyanin" evidence="7">
    <location>
        <begin position="24"/>
        <end position="127"/>
    </location>
</feature>
<dbReference type="PANTHER" id="PTHR33021:SF356">
    <property type="entry name" value="MAVICYANIN"/>
    <property type="match status" value="1"/>
</dbReference>
<dbReference type="GO" id="GO:0046872">
    <property type="term" value="F:metal ion binding"/>
    <property type="evidence" value="ECO:0007669"/>
    <property type="project" value="UniProtKB-KW"/>
</dbReference>
<keyword evidence="6" id="KW-0732">Signal</keyword>
<dbReference type="PROSITE" id="PS51485">
    <property type="entry name" value="PHYTOCYANIN"/>
    <property type="match status" value="1"/>
</dbReference>
<evidence type="ECO:0000256" key="5">
    <source>
        <dbReference type="ARBA" id="ARBA00023180"/>
    </source>
</evidence>
<dbReference type="Proteomes" id="UP000006729">
    <property type="component" value="Chromosome 4"/>
</dbReference>
<keyword evidence="1" id="KW-0813">Transport</keyword>
<evidence type="ECO:0000256" key="4">
    <source>
        <dbReference type="ARBA" id="ARBA00023008"/>
    </source>
</evidence>
<keyword evidence="4" id="KW-0186">Copper</keyword>
<evidence type="ECO:0000313" key="8">
    <source>
        <dbReference type="EMBL" id="PNT41682.1"/>
    </source>
</evidence>
<evidence type="ECO:0000256" key="3">
    <source>
        <dbReference type="ARBA" id="ARBA00022982"/>
    </source>
</evidence>
<proteinExistence type="predicted"/>
<keyword evidence="3" id="KW-0249">Electron transport</keyword>
<feature type="chain" id="PRO_5014441503" description="Phytocyanin domain-containing protein" evidence="6">
    <location>
        <begin position="23"/>
        <end position="171"/>
    </location>
</feature>
<dbReference type="PANTHER" id="PTHR33021">
    <property type="entry name" value="BLUE COPPER PROTEIN"/>
    <property type="match status" value="1"/>
</dbReference>
<protein>
    <recommendedName>
        <fullName evidence="7">Phytocyanin domain-containing protein</fullName>
    </recommendedName>
</protein>
<keyword evidence="2" id="KW-0479">Metal-binding</keyword>
<dbReference type="SUPFAM" id="SSF49503">
    <property type="entry name" value="Cupredoxins"/>
    <property type="match status" value="1"/>
</dbReference>
<dbReference type="Pfam" id="PF02298">
    <property type="entry name" value="Cu_bind_like"/>
    <property type="match status" value="1"/>
</dbReference>
<evidence type="ECO:0000259" key="7">
    <source>
        <dbReference type="PROSITE" id="PS51485"/>
    </source>
</evidence>
<keyword evidence="5" id="KW-0325">Glycoprotein</keyword>
<dbReference type="AlphaFoldDB" id="A0A2K2AVX6"/>
<dbReference type="GO" id="GO:0009055">
    <property type="term" value="F:electron transfer activity"/>
    <property type="evidence" value="ECO:0007669"/>
    <property type="project" value="InterPro"/>
</dbReference>
<evidence type="ECO:0000256" key="6">
    <source>
        <dbReference type="SAM" id="SignalP"/>
    </source>
</evidence>
<reference evidence="8 9" key="1">
    <citation type="journal article" date="2006" name="Science">
        <title>The genome of black cottonwood, Populus trichocarpa (Torr. &amp; Gray).</title>
        <authorList>
            <person name="Tuskan G.A."/>
            <person name="Difazio S."/>
            <person name="Jansson S."/>
            <person name="Bohlmann J."/>
            <person name="Grigoriev I."/>
            <person name="Hellsten U."/>
            <person name="Putnam N."/>
            <person name="Ralph S."/>
            <person name="Rombauts S."/>
            <person name="Salamov A."/>
            <person name="Schein J."/>
            <person name="Sterck L."/>
            <person name="Aerts A."/>
            <person name="Bhalerao R.R."/>
            <person name="Bhalerao R.P."/>
            <person name="Blaudez D."/>
            <person name="Boerjan W."/>
            <person name="Brun A."/>
            <person name="Brunner A."/>
            <person name="Busov V."/>
            <person name="Campbell M."/>
            <person name="Carlson J."/>
            <person name="Chalot M."/>
            <person name="Chapman J."/>
            <person name="Chen G.L."/>
            <person name="Cooper D."/>
            <person name="Coutinho P.M."/>
            <person name="Couturier J."/>
            <person name="Covert S."/>
            <person name="Cronk Q."/>
            <person name="Cunningham R."/>
            <person name="Davis J."/>
            <person name="Degroeve S."/>
            <person name="Dejardin A."/>
            <person name="Depamphilis C."/>
            <person name="Detter J."/>
            <person name="Dirks B."/>
            <person name="Dubchak I."/>
            <person name="Duplessis S."/>
            <person name="Ehlting J."/>
            <person name="Ellis B."/>
            <person name="Gendler K."/>
            <person name="Goodstein D."/>
            <person name="Gribskov M."/>
            <person name="Grimwood J."/>
            <person name="Groover A."/>
            <person name="Gunter L."/>
            <person name="Hamberger B."/>
            <person name="Heinze B."/>
            <person name="Helariutta Y."/>
            <person name="Henrissat B."/>
            <person name="Holligan D."/>
            <person name="Holt R."/>
            <person name="Huang W."/>
            <person name="Islam-Faridi N."/>
            <person name="Jones S."/>
            <person name="Jones-Rhoades M."/>
            <person name="Jorgensen R."/>
            <person name="Joshi C."/>
            <person name="Kangasjarvi J."/>
            <person name="Karlsson J."/>
            <person name="Kelleher C."/>
            <person name="Kirkpatrick R."/>
            <person name="Kirst M."/>
            <person name="Kohler A."/>
            <person name="Kalluri U."/>
            <person name="Larimer F."/>
            <person name="Leebens-Mack J."/>
            <person name="Leple J.C."/>
            <person name="Locascio P."/>
            <person name="Lou Y."/>
            <person name="Lucas S."/>
            <person name="Martin F."/>
            <person name="Montanini B."/>
            <person name="Napoli C."/>
            <person name="Nelson D.R."/>
            <person name="Nelson C."/>
            <person name="Nieminen K."/>
            <person name="Nilsson O."/>
            <person name="Pereda V."/>
            <person name="Peter G."/>
            <person name="Philippe R."/>
            <person name="Pilate G."/>
            <person name="Poliakov A."/>
            <person name="Razumovskaya J."/>
            <person name="Richardson P."/>
            <person name="Rinaldi C."/>
            <person name="Ritland K."/>
            <person name="Rouze P."/>
            <person name="Ryaboy D."/>
            <person name="Schmutz J."/>
            <person name="Schrader J."/>
            <person name="Segerman B."/>
            <person name="Shin H."/>
            <person name="Siddiqui A."/>
            <person name="Sterky F."/>
            <person name="Terry A."/>
            <person name="Tsai C.J."/>
            <person name="Uberbacher E."/>
            <person name="Unneberg P."/>
            <person name="Vahala J."/>
            <person name="Wall K."/>
            <person name="Wessler S."/>
            <person name="Yang G."/>
            <person name="Yin T."/>
            <person name="Douglas C."/>
            <person name="Marra M."/>
            <person name="Sandberg G."/>
            <person name="Van de Peer Y."/>
            <person name="Rokhsar D."/>
        </authorList>
    </citation>
    <scope>NUCLEOTIDE SEQUENCE [LARGE SCALE GENOMIC DNA]</scope>
    <source>
        <strain evidence="9">cv. Nisqually</strain>
    </source>
</reference>
<name>A0A2K2AVX6_POPTR</name>
<evidence type="ECO:0000256" key="1">
    <source>
        <dbReference type="ARBA" id="ARBA00022448"/>
    </source>
</evidence>
<dbReference type="InterPro" id="IPR039391">
    <property type="entry name" value="Phytocyanin-like"/>
</dbReference>
<dbReference type="InterPro" id="IPR008972">
    <property type="entry name" value="Cupredoxin"/>
</dbReference>
<dbReference type="EMBL" id="CM009293">
    <property type="protein sequence ID" value="PNT41682.1"/>
    <property type="molecule type" value="Genomic_DNA"/>
</dbReference>
<feature type="signal peptide" evidence="6">
    <location>
        <begin position="1"/>
        <end position="22"/>
    </location>
</feature>
<dbReference type="STRING" id="3694.A0A2K2AVX6"/>
<gene>
    <name evidence="8" type="ORF">POPTR_004G169700</name>
</gene>
<dbReference type="InterPro" id="IPR003245">
    <property type="entry name" value="Phytocyanin_dom"/>
</dbReference>
<accession>A0A2K2AVX6</accession>
<evidence type="ECO:0000256" key="2">
    <source>
        <dbReference type="ARBA" id="ARBA00022723"/>
    </source>
</evidence>
<keyword evidence="9" id="KW-1185">Reference proteome</keyword>
<sequence length="171" mass="18766">MVFKKTLVIFFLTTALCGVSMAARLYQVGGSAGWTSMGDVDYHDWAANKKFHVGDTLVFHHNYRFHDVKQVTRQDFKSCNVASPIASYYNHHGYDSPTLNRLGHFYFISAFPDHCQAGQKIDILVTPETSSPTSPPLSSPISAASATSSAPSLHLSWTLSVLAFCLLGFAC</sequence>
<dbReference type="Gene3D" id="2.60.40.420">
    <property type="entry name" value="Cupredoxins - blue copper proteins"/>
    <property type="match status" value="1"/>
</dbReference>
<dbReference type="InParanoid" id="A0A2K2AVX6"/>
<organism evidence="8 9">
    <name type="scientific">Populus trichocarpa</name>
    <name type="common">Western balsam poplar</name>
    <name type="synonym">Populus balsamifera subsp. trichocarpa</name>
    <dbReference type="NCBI Taxonomy" id="3694"/>
    <lineage>
        <taxon>Eukaryota</taxon>
        <taxon>Viridiplantae</taxon>
        <taxon>Streptophyta</taxon>
        <taxon>Embryophyta</taxon>
        <taxon>Tracheophyta</taxon>
        <taxon>Spermatophyta</taxon>
        <taxon>Magnoliopsida</taxon>
        <taxon>eudicotyledons</taxon>
        <taxon>Gunneridae</taxon>
        <taxon>Pentapetalae</taxon>
        <taxon>rosids</taxon>
        <taxon>fabids</taxon>
        <taxon>Malpighiales</taxon>
        <taxon>Salicaceae</taxon>
        <taxon>Saliceae</taxon>
        <taxon>Populus</taxon>
    </lineage>
</organism>